<dbReference type="Pfam" id="PF12728">
    <property type="entry name" value="HTH_17"/>
    <property type="match status" value="1"/>
</dbReference>
<keyword evidence="3" id="KW-1185">Reference proteome</keyword>
<gene>
    <name evidence="2" type="ORF">Adu01nite_86340</name>
</gene>
<dbReference type="Proteomes" id="UP000637628">
    <property type="component" value="Unassembled WGS sequence"/>
</dbReference>
<dbReference type="EMBL" id="BOML01000075">
    <property type="protein sequence ID" value="GIE07284.1"/>
    <property type="molecule type" value="Genomic_DNA"/>
</dbReference>
<accession>A0ABQ3ZBS3</accession>
<name>A0ABQ3ZBS3_9ACTN</name>
<feature type="domain" description="Helix-turn-helix" evidence="1">
    <location>
        <begin position="9"/>
        <end position="61"/>
    </location>
</feature>
<comment type="caution">
    <text evidence="2">The sequence shown here is derived from an EMBL/GenBank/DDBJ whole genome shotgun (WGS) entry which is preliminary data.</text>
</comment>
<evidence type="ECO:0000313" key="3">
    <source>
        <dbReference type="Proteomes" id="UP000637628"/>
    </source>
</evidence>
<evidence type="ECO:0000313" key="2">
    <source>
        <dbReference type="EMBL" id="GIE07284.1"/>
    </source>
</evidence>
<dbReference type="InterPro" id="IPR009061">
    <property type="entry name" value="DNA-bd_dom_put_sf"/>
</dbReference>
<dbReference type="SUPFAM" id="SSF46955">
    <property type="entry name" value="Putative DNA-binding domain"/>
    <property type="match status" value="1"/>
</dbReference>
<organism evidence="2 3">
    <name type="scientific">Paractinoplanes durhamensis</name>
    <dbReference type="NCBI Taxonomy" id="113563"/>
    <lineage>
        <taxon>Bacteria</taxon>
        <taxon>Bacillati</taxon>
        <taxon>Actinomycetota</taxon>
        <taxon>Actinomycetes</taxon>
        <taxon>Micromonosporales</taxon>
        <taxon>Micromonosporaceae</taxon>
        <taxon>Paractinoplanes</taxon>
    </lineage>
</organism>
<dbReference type="InterPro" id="IPR041657">
    <property type="entry name" value="HTH_17"/>
</dbReference>
<proteinExistence type="predicted"/>
<evidence type="ECO:0000259" key="1">
    <source>
        <dbReference type="Pfam" id="PF12728"/>
    </source>
</evidence>
<reference evidence="2 3" key="1">
    <citation type="submission" date="2021-01" db="EMBL/GenBank/DDBJ databases">
        <title>Whole genome shotgun sequence of Actinoplanes durhamensis NBRC 14914.</title>
        <authorList>
            <person name="Komaki H."/>
            <person name="Tamura T."/>
        </authorList>
    </citation>
    <scope>NUCLEOTIDE SEQUENCE [LARGE SCALE GENOMIC DNA]</scope>
    <source>
        <strain evidence="2 3">NBRC 14914</strain>
    </source>
</reference>
<protein>
    <recommendedName>
        <fullName evidence="1">Helix-turn-helix domain-containing protein</fullName>
    </recommendedName>
</protein>
<dbReference type="RefSeq" id="WP_203735129.1">
    <property type="nucleotide sequence ID" value="NZ_BAAATX010000034.1"/>
</dbReference>
<sequence>MANEIQREWFTLPEAHQYSGVSVRELRRLISAERLPASKLNPSQQGHVRVRRSDLNALLEGSPVR</sequence>